<keyword evidence="5" id="KW-0862">Zinc</keyword>
<dbReference type="SUPFAM" id="SSF57667">
    <property type="entry name" value="beta-beta-alpha zinc fingers"/>
    <property type="match status" value="1"/>
</dbReference>
<feature type="domain" description="C2H2-type" evidence="10">
    <location>
        <begin position="365"/>
        <end position="393"/>
    </location>
</feature>
<dbReference type="PANTHER" id="PTHR24399">
    <property type="entry name" value="ZINC FINGER AND BTB DOMAIN-CONTAINING"/>
    <property type="match status" value="1"/>
</dbReference>
<dbReference type="InterPro" id="IPR013087">
    <property type="entry name" value="Znf_C2H2_type"/>
</dbReference>
<evidence type="ECO:0000256" key="6">
    <source>
        <dbReference type="ARBA" id="ARBA00023015"/>
    </source>
</evidence>
<evidence type="ECO:0000313" key="12">
    <source>
        <dbReference type="Proteomes" id="UP000827092"/>
    </source>
</evidence>
<dbReference type="FunFam" id="3.30.160.60:FF:000446">
    <property type="entry name" value="Zinc finger protein"/>
    <property type="match status" value="1"/>
</dbReference>
<dbReference type="PANTHER" id="PTHR24399:SF23">
    <property type="entry name" value="C2H2-TYPE DOMAIN-CONTAINING PROTEIN"/>
    <property type="match status" value="1"/>
</dbReference>
<sequence>MNQDIGTRACFTLNNASSSQSPSLGSEQNQNSVYVCTFCQVFSLSDVTIIDHIHTAHSIPDGLTASRFVSKLLALPDKTPTTCKKKIGRPRKILKKCDPILEENTSARQLTNHVCCKVEDELEFSSSDSDTTYAEYKVHMDVDPSPWSRRSSNIKSSCLNMPKTNGNNVMVQEKKARPNWRTDPNYIPLFQNEAERIEFEKHLNSIDYSIIDDLFTMGKRKVKINREESSVQKWATSYTCIVCQRKMNALTHIRMHCLTHTDLNLFTCPKCPYQTNTKGSLYTHMRNHTGSVFRCSQCSFQTIKRSHLVDHEDTHSTVAQICKLCKNEYKTVRSLIAHVKRYHNNPGGKKYVKSFSSKKPKETFIKCKICLKRFKSQNNLEVHNKNEHNESAILLKDSSDSVSNPEEKIPNEVTVVEDPLAEIVLNNLLQQKGSEPIELYEDVFEQPQLLSTTENSATNISSQSNNLPQRNDFDKNLNLGILEDCIQNSNFVEEVMCETLLDPVKLNNQSFDIDDSMNDANQLLQASMNLVYPNDQLMSSDVIDDTIDVNKTENTSAENELFKKCKRAPAYVCCVCSSIYINPATLKGHLKEHVNSSCSLIETIGNENPTTSETDAAIDRMCSILQEEASDSSVDKEKKLEKLFTSSLDMMYYLPEKNCKSSPPISLSNFKQSKWIPFLKQYYEKVPKSMS</sequence>
<dbReference type="GO" id="GO:0001227">
    <property type="term" value="F:DNA-binding transcription repressor activity, RNA polymerase II-specific"/>
    <property type="evidence" value="ECO:0007669"/>
    <property type="project" value="TreeGrafter"/>
</dbReference>
<dbReference type="PROSITE" id="PS00028">
    <property type="entry name" value="ZINC_FINGER_C2H2_1"/>
    <property type="match status" value="4"/>
</dbReference>
<accession>A0AAV6UZA0</accession>
<proteinExistence type="predicted"/>
<dbReference type="Gene3D" id="3.30.160.60">
    <property type="entry name" value="Classic Zinc Finger"/>
    <property type="match status" value="2"/>
</dbReference>
<keyword evidence="7" id="KW-0804">Transcription</keyword>
<keyword evidence="4 9" id="KW-0863">Zinc-finger</keyword>
<organism evidence="11 12">
    <name type="scientific">Oedothorax gibbosus</name>
    <dbReference type="NCBI Taxonomy" id="931172"/>
    <lineage>
        <taxon>Eukaryota</taxon>
        <taxon>Metazoa</taxon>
        <taxon>Ecdysozoa</taxon>
        <taxon>Arthropoda</taxon>
        <taxon>Chelicerata</taxon>
        <taxon>Arachnida</taxon>
        <taxon>Araneae</taxon>
        <taxon>Araneomorphae</taxon>
        <taxon>Entelegynae</taxon>
        <taxon>Araneoidea</taxon>
        <taxon>Linyphiidae</taxon>
        <taxon>Erigoninae</taxon>
        <taxon>Oedothorax</taxon>
    </lineage>
</organism>
<dbReference type="GO" id="GO:0005654">
    <property type="term" value="C:nucleoplasm"/>
    <property type="evidence" value="ECO:0007669"/>
    <property type="project" value="TreeGrafter"/>
</dbReference>
<keyword evidence="8" id="KW-0539">Nucleus</keyword>
<name>A0AAV6UZA0_9ARAC</name>
<dbReference type="PROSITE" id="PS50157">
    <property type="entry name" value="ZINC_FINGER_C2H2_2"/>
    <property type="match status" value="3"/>
</dbReference>
<evidence type="ECO:0000256" key="1">
    <source>
        <dbReference type="ARBA" id="ARBA00004123"/>
    </source>
</evidence>
<feature type="domain" description="C2H2-type" evidence="10">
    <location>
        <begin position="266"/>
        <end position="293"/>
    </location>
</feature>
<protein>
    <recommendedName>
        <fullName evidence="10">C2H2-type domain-containing protein</fullName>
    </recommendedName>
</protein>
<feature type="domain" description="C2H2-type" evidence="10">
    <location>
        <begin position="293"/>
        <end position="316"/>
    </location>
</feature>
<keyword evidence="3" id="KW-0677">Repeat</keyword>
<evidence type="ECO:0000313" key="11">
    <source>
        <dbReference type="EMBL" id="KAG8189559.1"/>
    </source>
</evidence>
<gene>
    <name evidence="11" type="ORF">JTE90_026603</name>
</gene>
<comment type="subcellular location">
    <subcellularLocation>
        <location evidence="1">Nucleus</location>
    </subcellularLocation>
</comment>
<dbReference type="Pfam" id="PF00096">
    <property type="entry name" value="zf-C2H2"/>
    <property type="match status" value="2"/>
</dbReference>
<reference evidence="11 12" key="1">
    <citation type="journal article" date="2022" name="Nat. Ecol. Evol.">
        <title>A masculinizing supergene underlies an exaggerated male reproductive morph in a spider.</title>
        <authorList>
            <person name="Hendrickx F."/>
            <person name="De Corte Z."/>
            <person name="Sonet G."/>
            <person name="Van Belleghem S.M."/>
            <person name="Kostlbacher S."/>
            <person name="Vangestel C."/>
        </authorList>
    </citation>
    <scope>NUCLEOTIDE SEQUENCE [LARGE SCALE GENOMIC DNA]</scope>
    <source>
        <strain evidence="11">W744_W776</strain>
    </source>
</reference>
<comment type="caution">
    <text evidence="11">The sequence shown here is derived from an EMBL/GenBank/DDBJ whole genome shotgun (WGS) entry which is preliminary data.</text>
</comment>
<evidence type="ECO:0000256" key="7">
    <source>
        <dbReference type="ARBA" id="ARBA00023163"/>
    </source>
</evidence>
<evidence type="ECO:0000256" key="4">
    <source>
        <dbReference type="ARBA" id="ARBA00022771"/>
    </source>
</evidence>
<dbReference type="AlphaFoldDB" id="A0AAV6UZA0"/>
<keyword evidence="2" id="KW-0479">Metal-binding</keyword>
<evidence type="ECO:0000256" key="9">
    <source>
        <dbReference type="PROSITE-ProRule" id="PRU00042"/>
    </source>
</evidence>
<evidence type="ECO:0000256" key="8">
    <source>
        <dbReference type="ARBA" id="ARBA00023242"/>
    </source>
</evidence>
<keyword evidence="12" id="KW-1185">Reference proteome</keyword>
<evidence type="ECO:0000259" key="10">
    <source>
        <dbReference type="PROSITE" id="PS50157"/>
    </source>
</evidence>
<dbReference type="Proteomes" id="UP000827092">
    <property type="component" value="Unassembled WGS sequence"/>
</dbReference>
<keyword evidence="6" id="KW-0805">Transcription regulation</keyword>
<dbReference type="GO" id="GO:0000978">
    <property type="term" value="F:RNA polymerase II cis-regulatory region sequence-specific DNA binding"/>
    <property type="evidence" value="ECO:0007669"/>
    <property type="project" value="TreeGrafter"/>
</dbReference>
<dbReference type="InterPro" id="IPR036236">
    <property type="entry name" value="Znf_C2H2_sf"/>
</dbReference>
<evidence type="ECO:0000256" key="3">
    <source>
        <dbReference type="ARBA" id="ARBA00022737"/>
    </source>
</evidence>
<dbReference type="GO" id="GO:0008270">
    <property type="term" value="F:zinc ion binding"/>
    <property type="evidence" value="ECO:0007669"/>
    <property type="project" value="UniProtKB-KW"/>
</dbReference>
<evidence type="ECO:0000256" key="5">
    <source>
        <dbReference type="ARBA" id="ARBA00022833"/>
    </source>
</evidence>
<evidence type="ECO:0000256" key="2">
    <source>
        <dbReference type="ARBA" id="ARBA00022723"/>
    </source>
</evidence>
<dbReference type="SMART" id="SM00355">
    <property type="entry name" value="ZnF_C2H2"/>
    <property type="match status" value="7"/>
</dbReference>
<dbReference type="EMBL" id="JAFNEN010000212">
    <property type="protein sequence ID" value="KAG8189559.1"/>
    <property type="molecule type" value="Genomic_DNA"/>
</dbReference>